<name>A0A0L8HP05_OCTBM</name>
<reference evidence="2" key="1">
    <citation type="submission" date="2015-07" db="EMBL/GenBank/DDBJ databases">
        <title>MeaNS - Measles Nucleotide Surveillance Program.</title>
        <authorList>
            <person name="Tran T."/>
            <person name="Druce J."/>
        </authorList>
    </citation>
    <scope>NUCLEOTIDE SEQUENCE</scope>
    <source>
        <strain evidence="2">UCB-OBI-ISO-001</strain>
        <tissue evidence="2">Gonad</tissue>
    </source>
</reference>
<dbReference type="AlphaFoldDB" id="A0A0L8HP05"/>
<accession>A0A0L8HP05</accession>
<evidence type="ECO:0000256" key="1">
    <source>
        <dbReference type="SAM" id="Phobius"/>
    </source>
</evidence>
<keyword evidence="1" id="KW-0472">Membrane</keyword>
<evidence type="ECO:0000313" key="2">
    <source>
        <dbReference type="EMBL" id="KOF90470.1"/>
    </source>
</evidence>
<keyword evidence="1" id="KW-0812">Transmembrane</keyword>
<feature type="transmembrane region" description="Helical" evidence="1">
    <location>
        <begin position="34"/>
        <end position="54"/>
    </location>
</feature>
<protein>
    <submittedName>
        <fullName evidence="2">Uncharacterized protein</fullName>
    </submittedName>
</protein>
<keyword evidence="1" id="KW-1133">Transmembrane helix</keyword>
<sequence length="61" mass="7194">MTTIQLLSLITFCWNQNCFFTIFSITNVSCRMTVFTPSILNNMTCVFYILYLFCKNMPFVN</sequence>
<organism evidence="2">
    <name type="scientific">Octopus bimaculoides</name>
    <name type="common">California two-spotted octopus</name>
    <dbReference type="NCBI Taxonomy" id="37653"/>
    <lineage>
        <taxon>Eukaryota</taxon>
        <taxon>Metazoa</taxon>
        <taxon>Spiralia</taxon>
        <taxon>Lophotrochozoa</taxon>
        <taxon>Mollusca</taxon>
        <taxon>Cephalopoda</taxon>
        <taxon>Coleoidea</taxon>
        <taxon>Octopodiformes</taxon>
        <taxon>Octopoda</taxon>
        <taxon>Incirrata</taxon>
        <taxon>Octopodidae</taxon>
        <taxon>Octopus</taxon>
    </lineage>
</organism>
<dbReference type="EMBL" id="KQ417756">
    <property type="protein sequence ID" value="KOF90470.1"/>
    <property type="molecule type" value="Genomic_DNA"/>
</dbReference>
<gene>
    <name evidence="2" type="ORF">OCBIM_22011170mg</name>
</gene>
<proteinExistence type="predicted"/>